<dbReference type="AlphaFoldDB" id="A0A9D4RKT6"/>
<proteinExistence type="predicted"/>
<protein>
    <submittedName>
        <fullName evidence="1">Uncharacterized protein</fullName>
    </submittedName>
</protein>
<reference evidence="1" key="2">
    <citation type="submission" date="2020-11" db="EMBL/GenBank/DDBJ databases">
        <authorList>
            <person name="McCartney M.A."/>
            <person name="Auch B."/>
            <person name="Kono T."/>
            <person name="Mallez S."/>
            <person name="Becker A."/>
            <person name="Gohl D.M."/>
            <person name="Silverstein K.A.T."/>
            <person name="Koren S."/>
            <person name="Bechman K.B."/>
            <person name="Herman A."/>
            <person name="Abrahante J.E."/>
            <person name="Garbe J."/>
        </authorList>
    </citation>
    <scope>NUCLEOTIDE SEQUENCE</scope>
    <source>
        <strain evidence="1">Duluth1</strain>
        <tissue evidence="1">Whole animal</tissue>
    </source>
</reference>
<evidence type="ECO:0000313" key="1">
    <source>
        <dbReference type="EMBL" id="KAH3872491.1"/>
    </source>
</evidence>
<sequence length="76" mass="9043">MWFQNGSIKNNHRSAKYWNCASCTKHESELVIYTGTVISVSRALYFKTEDRAFDPWTCLMLELVMKTIPRPFYRFL</sequence>
<dbReference type="Proteomes" id="UP000828390">
    <property type="component" value="Unassembled WGS sequence"/>
</dbReference>
<reference evidence="1" key="1">
    <citation type="journal article" date="2019" name="bioRxiv">
        <title>The Genome of the Zebra Mussel, Dreissena polymorpha: A Resource for Invasive Species Research.</title>
        <authorList>
            <person name="McCartney M.A."/>
            <person name="Auch B."/>
            <person name="Kono T."/>
            <person name="Mallez S."/>
            <person name="Zhang Y."/>
            <person name="Obille A."/>
            <person name="Becker A."/>
            <person name="Abrahante J.E."/>
            <person name="Garbe J."/>
            <person name="Badalamenti J.P."/>
            <person name="Herman A."/>
            <person name="Mangelson H."/>
            <person name="Liachko I."/>
            <person name="Sullivan S."/>
            <person name="Sone E.D."/>
            <person name="Koren S."/>
            <person name="Silverstein K.A.T."/>
            <person name="Beckman K.B."/>
            <person name="Gohl D.M."/>
        </authorList>
    </citation>
    <scope>NUCLEOTIDE SEQUENCE</scope>
    <source>
        <strain evidence="1">Duluth1</strain>
        <tissue evidence="1">Whole animal</tissue>
    </source>
</reference>
<evidence type="ECO:0000313" key="2">
    <source>
        <dbReference type="Proteomes" id="UP000828390"/>
    </source>
</evidence>
<organism evidence="1 2">
    <name type="scientific">Dreissena polymorpha</name>
    <name type="common">Zebra mussel</name>
    <name type="synonym">Mytilus polymorpha</name>
    <dbReference type="NCBI Taxonomy" id="45954"/>
    <lineage>
        <taxon>Eukaryota</taxon>
        <taxon>Metazoa</taxon>
        <taxon>Spiralia</taxon>
        <taxon>Lophotrochozoa</taxon>
        <taxon>Mollusca</taxon>
        <taxon>Bivalvia</taxon>
        <taxon>Autobranchia</taxon>
        <taxon>Heteroconchia</taxon>
        <taxon>Euheterodonta</taxon>
        <taxon>Imparidentia</taxon>
        <taxon>Neoheterodontei</taxon>
        <taxon>Myida</taxon>
        <taxon>Dreissenoidea</taxon>
        <taxon>Dreissenidae</taxon>
        <taxon>Dreissena</taxon>
    </lineage>
</organism>
<accession>A0A9D4RKT6</accession>
<name>A0A9D4RKT6_DREPO</name>
<gene>
    <name evidence="1" type="ORF">DPMN_035707</name>
</gene>
<dbReference type="EMBL" id="JAIWYP010000002">
    <property type="protein sequence ID" value="KAH3872491.1"/>
    <property type="molecule type" value="Genomic_DNA"/>
</dbReference>
<keyword evidence="2" id="KW-1185">Reference proteome</keyword>
<comment type="caution">
    <text evidence="1">The sequence shown here is derived from an EMBL/GenBank/DDBJ whole genome shotgun (WGS) entry which is preliminary data.</text>
</comment>